<evidence type="ECO:0000256" key="2">
    <source>
        <dbReference type="ARBA" id="ARBA00006896"/>
    </source>
</evidence>
<evidence type="ECO:0000256" key="6">
    <source>
        <dbReference type="ARBA" id="ARBA00031723"/>
    </source>
</evidence>
<protein>
    <recommendedName>
        <fullName evidence="3">CRISPR system Cms protein Csm2</fullName>
    </recommendedName>
    <alternativeName>
        <fullName evidence="6">CRISPR type III A-associated protein Csm2</fullName>
    </alternativeName>
</protein>
<dbReference type="InterPro" id="IPR010149">
    <property type="entry name" value="CRISPR-assoc_prot_Csm2_III-A"/>
</dbReference>
<sequence>MAETIKKLTETDDIAGKAEKIILGLKNDRLLGGTNGLTTNQIRKFLTAVNTLTNKITLYRHQQEQTRELSEDLAKEVRFLKVKLAYQVARGNKGVKRFAEDTRLKEYIDTVGTDLKEYMAFAQFVEALVAYHKFYGEKEGE</sequence>
<dbReference type="RefSeq" id="WP_006696610.1">
    <property type="nucleotide sequence ID" value="NZ_JH376859.1"/>
</dbReference>
<reference evidence="7 8" key="1">
    <citation type="submission" date="2011-08" db="EMBL/GenBank/DDBJ databases">
        <title>The Genome Sequence of Selenomonas noxia F0398.</title>
        <authorList>
            <consortium name="The Broad Institute Genome Sequencing Platform"/>
            <person name="Earl A."/>
            <person name="Ward D."/>
            <person name="Feldgarden M."/>
            <person name="Gevers D."/>
            <person name="Izard J."/>
            <person name="Ganesan A."/>
            <person name="Blanton J.M."/>
            <person name="Baranova O.V."/>
            <person name="Tanner A.C."/>
            <person name="Dewhirst F.E."/>
            <person name="Young S.K."/>
            <person name="Zeng Q."/>
            <person name="Gargeya S."/>
            <person name="Fitzgerald M."/>
            <person name="Haas B."/>
            <person name="Abouelleil A."/>
            <person name="Alvarado L."/>
            <person name="Arachchi H.M."/>
            <person name="Berlin A."/>
            <person name="Brown A."/>
            <person name="Chapman S.B."/>
            <person name="Chen Z."/>
            <person name="Dunbar C."/>
            <person name="Freedman E."/>
            <person name="Gearin G."/>
            <person name="Gellesch M."/>
            <person name="Goldberg J."/>
            <person name="Griggs A."/>
            <person name="Gujja S."/>
            <person name="Heiman D."/>
            <person name="Howarth C."/>
            <person name="Larson L."/>
            <person name="Lui A."/>
            <person name="MacDonald P.J.P."/>
            <person name="Montmayeur A."/>
            <person name="Murphy C."/>
            <person name="Neiman D."/>
            <person name="Pearson M."/>
            <person name="Priest M."/>
            <person name="Roberts A."/>
            <person name="Saif S."/>
            <person name="Shea T."/>
            <person name="Shenoy N."/>
            <person name="Sisk P."/>
            <person name="Stolte C."/>
            <person name="Sykes S."/>
            <person name="Wortman J."/>
            <person name="Nusbaum C."/>
            <person name="Birren B."/>
        </authorList>
    </citation>
    <scope>NUCLEOTIDE SEQUENCE [LARGE SCALE GENOMIC DNA]</scope>
    <source>
        <strain evidence="7 8">F0398</strain>
    </source>
</reference>
<dbReference type="EMBL" id="ADGH01000012">
    <property type="protein sequence ID" value="EHG24503.1"/>
    <property type="molecule type" value="Genomic_DNA"/>
</dbReference>
<name>A0ABN0DPF5_9FIRM</name>
<dbReference type="Proteomes" id="UP000003175">
    <property type="component" value="Unassembled WGS sequence"/>
</dbReference>
<proteinExistence type="inferred from homology"/>
<evidence type="ECO:0000313" key="8">
    <source>
        <dbReference type="Proteomes" id="UP000003175"/>
    </source>
</evidence>
<comment type="caution">
    <text evidence="7">The sequence shown here is derived from an EMBL/GenBank/DDBJ whole genome shotgun (WGS) entry which is preliminary data.</text>
</comment>
<comment type="function">
    <text evidence="1">This subunit may be involved in monitoring complementarity of crRNA and target RNA.</text>
</comment>
<organism evidence="7 8">
    <name type="scientific">Selenomonas noxia F0398</name>
    <dbReference type="NCBI Taxonomy" id="702437"/>
    <lineage>
        <taxon>Bacteria</taxon>
        <taxon>Bacillati</taxon>
        <taxon>Bacillota</taxon>
        <taxon>Negativicutes</taxon>
        <taxon>Selenomonadales</taxon>
        <taxon>Selenomonadaceae</taxon>
        <taxon>Selenomonas</taxon>
    </lineage>
</organism>
<evidence type="ECO:0000256" key="3">
    <source>
        <dbReference type="ARBA" id="ARBA00016118"/>
    </source>
</evidence>
<accession>A0ABN0DPF5</accession>
<dbReference type="NCBIfam" id="TIGR01870">
    <property type="entry name" value="cas_TM1810_Csm2"/>
    <property type="match status" value="1"/>
</dbReference>
<keyword evidence="4" id="KW-0694">RNA-binding</keyword>
<evidence type="ECO:0000256" key="1">
    <source>
        <dbReference type="ARBA" id="ARBA00003640"/>
    </source>
</evidence>
<keyword evidence="8" id="KW-1185">Reference proteome</keyword>
<evidence type="ECO:0000256" key="5">
    <source>
        <dbReference type="ARBA" id="ARBA00023118"/>
    </source>
</evidence>
<evidence type="ECO:0000313" key="7">
    <source>
        <dbReference type="EMBL" id="EHG24503.1"/>
    </source>
</evidence>
<comment type="similarity">
    <text evidence="2">Belongs to the CRISPR-associated Csm2 family.</text>
</comment>
<dbReference type="Pfam" id="PF03750">
    <property type="entry name" value="Csm2_III-A"/>
    <property type="match status" value="1"/>
</dbReference>
<evidence type="ECO:0000256" key="4">
    <source>
        <dbReference type="ARBA" id="ARBA00022884"/>
    </source>
</evidence>
<gene>
    <name evidence="7" type="ORF">HMPREF9432_01353</name>
</gene>
<keyword evidence="5" id="KW-0051">Antiviral defense</keyword>